<reference evidence="1 2" key="1">
    <citation type="submission" date="2024-06" db="EMBL/GenBank/DDBJ databases">
        <title>Genomic Encyclopedia of Type Strains, Phase IV (KMG-IV): sequencing the most valuable type-strain genomes for metagenomic binning, comparative biology and taxonomic classification.</title>
        <authorList>
            <person name="Goeker M."/>
        </authorList>
    </citation>
    <scope>NUCLEOTIDE SEQUENCE [LARGE SCALE GENOMIC DNA]</scope>
    <source>
        <strain evidence="1 2">DSM 21331</strain>
    </source>
</reference>
<dbReference type="Proteomes" id="UP001549145">
    <property type="component" value="Unassembled WGS sequence"/>
</dbReference>
<comment type="caution">
    <text evidence="1">The sequence shown here is derived from an EMBL/GenBank/DDBJ whole genome shotgun (WGS) entry which is preliminary data.</text>
</comment>
<sequence length="282" mass="31014">MTSPLRLRVVRAATALYRRLTLGRVPKLFDEGHYRATYPDVARSGIDSYLHYVRRGVAEARDPAPDFDTAFYLRQSGRTRLDPVRHYLRVGAKAGLDPNPGFSTRMYVARYPDIGVAGVNPLLHYRRDGRAEGRIAVPSSAEPADWVPLQGVREAQRWTYPAEGAARFALTLRRDVPVSACPTDVPRLCLLLLLDGGEIEGLVRSFETFPEAAADALTLAIDTLAGPHPPRPTLILALEQCFHGPGPDGTVLLRYAEARIWDVLTERPHVLHVAPAGALAIG</sequence>
<organism evidence="1 2">
    <name type="scientific">Methylobacterium goesingense</name>
    <dbReference type="NCBI Taxonomy" id="243690"/>
    <lineage>
        <taxon>Bacteria</taxon>
        <taxon>Pseudomonadati</taxon>
        <taxon>Pseudomonadota</taxon>
        <taxon>Alphaproteobacteria</taxon>
        <taxon>Hyphomicrobiales</taxon>
        <taxon>Methylobacteriaceae</taxon>
        <taxon>Methylobacterium</taxon>
    </lineage>
</organism>
<evidence type="ECO:0000313" key="1">
    <source>
        <dbReference type="EMBL" id="MET3691325.1"/>
    </source>
</evidence>
<proteinExistence type="predicted"/>
<name>A0ABV2L345_9HYPH</name>
<dbReference type="RefSeq" id="WP_354465520.1">
    <property type="nucleotide sequence ID" value="NZ_JBEPMM010000001.1"/>
</dbReference>
<gene>
    <name evidence="1" type="ORF">ABID43_000844</name>
</gene>
<dbReference type="EMBL" id="JBEPMM010000001">
    <property type="protein sequence ID" value="MET3691325.1"/>
    <property type="molecule type" value="Genomic_DNA"/>
</dbReference>
<accession>A0ABV2L345</accession>
<protein>
    <submittedName>
        <fullName evidence="1">Uncharacterized protein</fullName>
    </submittedName>
</protein>
<keyword evidence="2" id="KW-1185">Reference proteome</keyword>
<evidence type="ECO:0000313" key="2">
    <source>
        <dbReference type="Proteomes" id="UP001549145"/>
    </source>
</evidence>